<evidence type="ECO:0000313" key="6">
    <source>
        <dbReference type="EMBL" id="CAB9521920.1"/>
    </source>
</evidence>
<keyword evidence="7" id="KW-1185">Reference proteome</keyword>
<dbReference type="Gene3D" id="3.90.550.10">
    <property type="entry name" value="Spore Coat Polysaccharide Biosynthesis Protein SpsA, Chain A"/>
    <property type="match status" value="1"/>
</dbReference>
<evidence type="ECO:0000256" key="5">
    <source>
        <dbReference type="SAM" id="Phobius"/>
    </source>
</evidence>
<evidence type="ECO:0000256" key="1">
    <source>
        <dbReference type="ARBA" id="ARBA00005664"/>
    </source>
</evidence>
<sequence length="441" mass="49997">MPKSNHHAKNVSTKKEQKGKSVYRAVIGIVVVGAVLVSFSRQTLVIIATQGRHLMLKTSSQSPPSSSPLSSSTKHKNNDNKRPRIAILSNYVTKQERANEKLDPSFYPHLINKACYADFWGYDFIFNQTWAFPDHIRSRHDTSPDAPQCALDWGHLHRVPQLLALLDSDENYDWILWTDMDYIFTDLAVPLESILAELQLHRLNNVHVIVPDDGHHDDNRRQFVFSSFTVMIRNSHFGRSLLHNWMNFLTQGLCPKGNFQGLDGCRKYKWIHGDQPGLWYALAKTYSDLMVTSSNKDDQFTTQCNNQTGYLVPEISGFPGFPLHMGAYFSRRGLVKSANYSEIPKDQPIVWSYTQPNKRSGIGVNANEIVKAQSKGREAPSIYQSTDGLFAVHVKSNLLPPSVHETNRNYCMAAPINCRIGYDDHDEFALSCHNRSVVHGP</sequence>
<dbReference type="AlphaFoldDB" id="A0A9N8HRA3"/>
<feature type="compositionally biased region" description="Low complexity" evidence="4">
    <location>
        <begin position="59"/>
        <end position="72"/>
    </location>
</feature>
<evidence type="ECO:0000256" key="4">
    <source>
        <dbReference type="SAM" id="MobiDB-lite"/>
    </source>
</evidence>
<feature type="region of interest" description="Disordered" evidence="4">
    <location>
        <begin position="57"/>
        <end position="80"/>
    </location>
</feature>
<comment type="similarity">
    <text evidence="1">Belongs to the glycosyltransferase 34 family.</text>
</comment>
<keyword evidence="5" id="KW-0472">Membrane</keyword>
<name>A0A9N8HRA3_9STRA</name>
<accession>A0A9N8HRA3</accession>
<gene>
    <name evidence="6" type="ORF">SEMRO_1249_G256010.1</name>
</gene>
<dbReference type="InterPro" id="IPR029044">
    <property type="entry name" value="Nucleotide-diphossugar_trans"/>
</dbReference>
<organism evidence="6 7">
    <name type="scientific">Seminavis robusta</name>
    <dbReference type="NCBI Taxonomy" id="568900"/>
    <lineage>
        <taxon>Eukaryota</taxon>
        <taxon>Sar</taxon>
        <taxon>Stramenopiles</taxon>
        <taxon>Ochrophyta</taxon>
        <taxon>Bacillariophyta</taxon>
        <taxon>Bacillariophyceae</taxon>
        <taxon>Bacillariophycidae</taxon>
        <taxon>Naviculales</taxon>
        <taxon>Naviculaceae</taxon>
        <taxon>Seminavis</taxon>
    </lineage>
</organism>
<proteinExistence type="inferred from homology"/>
<protein>
    <recommendedName>
        <fullName evidence="8">Nucleotide-diphospho-sugar transferase domain-containing protein</fullName>
    </recommendedName>
</protein>
<keyword evidence="3" id="KW-0808">Transferase</keyword>
<dbReference type="GO" id="GO:0000139">
    <property type="term" value="C:Golgi membrane"/>
    <property type="evidence" value="ECO:0007669"/>
    <property type="project" value="TreeGrafter"/>
</dbReference>
<feature type="transmembrane region" description="Helical" evidence="5">
    <location>
        <begin position="21"/>
        <end position="39"/>
    </location>
</feature>
<keyword evidence="5" id="KW-1133">Transmembrane helix</keyword>
<dbReference type="Proteomes" id="UP001153069">
    <property type="component" value="Unassembled WGS sequence"/>
</dbReference>
<evidence type="ECO:0000256" key="3">
    <source>
        <dbReference type="ARBA" id="ARBA00022679"/>
    </source>
</evidence>
<keyword evidence="5" id="KW-0812">Transmembrane</keyword>
<dbReference type="GO" id="GO:0016757">
    <property type="term" value="F:glycosyltransferase activity"/>
    <property type="evidence" value="ECO:0007669"/>
    <property type="project" value="UniProtKB-KW"/>
</dbReference>
<dbReference type="InterPro" id="IPR008630">
    <property type="entry name" value="Glyco_trans_34"/>
</dbReference>
<keyword evidence="2" id="KW-0328">Glycosyltransferase</keyword>
<evidence type="ECO:0000313" key="7">
    <source>
        <dbReference type="Proteomes" id="UP001153069"/>
    </source>
</evidence>
<dbReference type="PANTHER" id="PTHR31306">
    <property type="entry name" value="ALPHA-1,6-MANNOSYLTRANSFERASE MNN11-RELATED"/>
    <property type="match status" value="1"/>
</dbReference>
<evidence type="ECO:0008006" key="8">
    <source>
        <dbReference type="Google" id="ProtNLM"/>
    </source>
</evidence>
<comment type="caution">
    <text evidence="6">The sequence shown here is derived from an EMBL/GenBank/DDBJ whole genome shotgun (WGS) entry which is preliminary data.</text>
</comment>
<reference evidence="6" key="1">
    <citation type="submission" date="2020-06" db="EMBL/GenBank/DDBJ databases">
        <authorList>
            <consortium name="Plant Systems Biology data submission"/>
        </authorList>
    </citation>
    <scope>NUCLEOTIDE SEQUENCE</scope>
    <source>
        <strain evidence="6">D6</strain>
    </source>
</reference>
<dbReference type="PANTHER" id="PTHR31306:SF4">
    <property type="entry name" value="ALPHA-1,2-GALACTOSYLTRANSFERASE"/>
    <property type="match status" value="1"/>
</dbReference>
<dbReference type="GO" id="GO:0006487">
    <property type="term" value="P:protein N-linked glycosylation"/>
    <property type="evidence" value="ECO:0007669"/>
    <property type="project" value="TreeGrafter"/>
</dbReference>
<dbReference type="EMBL" id="CAICTM010001247">
    <property type="protein sequence ID" value="CAB9521920.1"/>
    <property type="molecule type" value="Genomic_DNA"/>
</dbReference>
<evidence type="ECO:0000256" key="2">
    <source>
        <dbReference type="ARBA" id="ARBA00022676"/>
    </source>
</evidence>